<evidence type="ECO:0000256" key="1">
    <source>
        <dbReference type="SAM" id="SignalP"/>
    </source>
</evidence>
<keyword evidence="1" id="KW-0732">Signal</keyword>
<accession>A0A2M4C8X1</accession>
<name>A0A2M4C8X1_9DIPT</name>
<dbReference type="EMBL" id="GGFJ01012651">
    <property type="protein sequence ID" value="MBW61792.1"/>
    <property type="molecule type" value="Transcribed_RNA"/>
</dbReference>
<organism evidence="2">
    <name type="scientific">Anopheles marajoara</name>
    <dbReference type="NCBI Taxonomy" id="58244"/>
    <lineage>
        <taxon>Eukaryota</taxon>
        <taxon>Metazoa</taxon>
        <taxon>Ecdysozoa</taxon>
        <taxon>Arthropoda</taxon>
        <taxon>Hexapoda</taxon>
        <taxon>Insecta</taxon>
        <taxon>Pterygota</taxon>
        <taxon>Neoptera</taxon>
        <taxon>Endopterygota</taxon>
        <taxon>Diptera</taxon>
        <taxon>Nematocera</taxon>
        <taxon>Culicoidea</taxon>
        <taxon>Culicidae</taxon>
        <taxon>Anophelinae</taxon>
        <taxon>Anopheles</taxon>
    </lineage>
</organism>
<protein>
    <submittedName>
        <fullName evidence="2">Putative secreted protein</fullName>
    </submittedName>
</protein>
<feature type="signal peptide" evidence="1">
    <location>
        <begin position="1"/>
        <end position="19"/>
    </location>
</feature>
<reference evidence="2" key="1">
    <citation type="submission" date="2018-01" db="EMBL/GenBank/DDBJ databases">
        <title>An insight into the sialome of Amazonian anophelines.</title>
        <authorList>
            <person name="Ribeiro J.M."/>
            <person name="Scarpassa V."/>
            <person name="Calvo E."/>
        </authorList>
    </citation>
    <scope>NUCLEOTIDE SEQUENCE</scope>
    <source>
        <tissue evidence="2">Salivary glands</tissue>
    </source>
</reference>
<evidence type="ECO:0000313" key="2">
    <source>
        <dbReference type="EMBL" id="MBW61792.1"/>
    </source>
</evidence>
<feature type="chain" id="PRO_5014992760" evidence="1">
    <location>
        <begin position="20"/>
        <end position="98"/>
    </location>
</feature>
<sequence length="98" mass="11072">MLLLLLCVNLARLHQRVAGHKRAHALRMFVDIEANRSKLARCLLETHRSAIVDVVRLSLLLLLLLRAEKFIPRQTAGRPQIRVGIRCATVRNVAECDG</sequence>
<proteinExistence type="predicted"/>
<dbReference type="AlphaFoldDB" id="A0A2M4C8X1"/>